<dbReference type="RefSeq" id="WP_109256904.1">
    <property type="nucleotide sequence ID" value="NZ_JRFS01000001.1"/>
</dbReference>
<accession>A0A2U2EKS4</accession>
<protein>
    <submittedName>
        <fullName evidence="1">Uncharacterized protein</fullName>
    </submittedName>
</protein>
<sequence>MSRQSRQGRKKWQNDDDQELTSTTMLEYCQKRDIKVVEWVKKIPMSHKLYMADLGKNRAVLGADRNIESALVATMLLAIPVLKQSYKFKNSDIHEFMRWCEYFIDSYWRKQPSCKDHYLNDEMIRQLFIEEEHWDLLKGCAV</sequence>
<dbReference type="EMBL" id="JRFS01000001">
    <property type="protein sequence ID" value="PWE85067.1"/>
    <property type="molecule type" value="Genomic_DNA"/>
</dbReference>
<gene>
    <name evidence="1" type="ORF">LD38_00120</name>
</gene>
<name>A0A2U2EKS4_9FIRM</name>
<comment type="caution">
    <text evidence="1">The sequence shown here is derived from an EMBL/GenBank/DDBJ whole genome shotgun (WGS) entry which is preliminary data.</text>
</comment>
<dbReference type="AlphaFoldDB" id="A0A2U2EKS4"/>
<evidence type="ECO:0000313" key="2">
    <source>
        <dbReference type="Proteomes" id="UP000245905"/>
    </source>
</evidence>
<evidence type="ECO:0000313" key="1">
    <source>
        <dbReference type="EMBL" id="PWE85067.1"/>
    </source>
</evidence>
<dbReference type="Proteomes" id="UP000245905">
    <property type="component" value="Unassembled WGS sequence"/>
</dbReference>
<proteinExistence type="predicted"/>
<organism evidence="1 2">
    <name type="scientific">Agathobacter rectalis</name>
    <dbReference type="NCBI Taxonomy" id="39491"/>
    <lineage>
        <taxon>Bacteria</taxon>
        <taxon>Bacillati</taxon>
        <taxon>Bacillota</taxon>
        <taxon>Clostridia</taxon>
        <taxon>Lachnospirales</taxon>
        <taxon>Lachnospiraceae</taxon>
        <taxon>Agathobacter</taxon>
    </lineage>
</organism>
<reference evidence="1 2" key="1">
    <citation type="submission" date="2014-09" db="EMBL/GenBank/DDBJ databases">
        <title>Butyrate-producing bacteria isolated from human gut.</title>
        <authorList>
            <person name="Zhang Q."/>
            <person name="Zhao L."/>
        </authorList>
    </citation>
    <scope>NUCLEOTIDE SEQUENCE [LARGE SCALE GENOMIC DNA]</scope>
    <source>
        <strain evidence="1 2">R22</strain>
    </source>
</reference>